<keyword evidence="2 4" id="KW-0808">Transferase</keyword>
<protein>
    <submittedName>
        <fullName evidence="4">Class I SAM-dependent methyltransferase</fullName>
    </submittedName>
</protein>
<dbReference type="SUPFAM" id="SSF53335">
    <property type="entry name" value="S-adenosyl-L-methionine-dependent methyltransferases"/>
    <property type="match status" value="1"/>
</dbReference>
<dbReference type="RefSeq" id="WP_147646493.1">
    <property type="nucleotide sequence ID" value="NZ_CP042806.1"/>
</dbReference>
<reference evidence="4 5" key="1">
    <citation type="submission" date="2019-08" db="EMBL/GenBank/DDBJ databases">
        <title>Complete genome sequence of Terriglobus albidus strain ORNL.</title>
        <authorList>
            <person name="Podar M."/>
        </authorList>
    </citation>
    <scope>NUCLEOTIDE SEQUENCE [LARGE SCALE GENOMIC DNA]</scope>
    <source>
        <strain evidence="4 5">ORNL</strain>
    </source>
</reference>
<name>A0A5B9E9K5_9BACT</name>
<dbReference type="Pfam" id="PF13578">
    <property type="entry name" value="Methyltransf_24"/>
    <property type="match status" value="1"/>
</dbReference>
<keyword evidence="3" id="KW-0949">S-adenosyl-L-methionine</keyword>
<proteinExistence type="predicted"/>
<evidence type="ECO:0000313" key="4">
    <source>
        <dbReference type="EMBL" id="QEE27300.1"/>
    </source>
</evidence>
<dbReference type="KEGG" id="talb:FTW19_04295"/>
<dbReference type="GO" id="GO:0032259">
    <property type="term" value="P:methylation"/>
    <property type="evidence" value="ECO:0007669"/>
    <property type="project" value="UniProtKB-KW"/>
</dbReference>
<evidence type="ECO:0000256" key="3">
    <source>
        <dbReference type="ARBA" id="ARBA00022691"/>
    </source>
</evidence>
<gene>
    <name evidence="4" type="ORF">FTW19_04295</name>
</gene>
<evidence type="ECO:0000256" key="1">
    <source>
        <dbReference type="ARBA" id="ARBA00022603"/>
    </source>
</evidence>
<dbReference type="InterPro" id="IPR029063">
    <property type="entry name" value="SAM-dependent_MTases_sf"/>
</dbReference>
<evidence type="ECO:0000313" key="5">
    <source>
        <dbReference type="Proteomes" id="UP000321820"/>
    </source>
</evidence>
<accession>A0A5B9E9K5</accession>
<keyword evidence="5" id="KW-1185">Reference proteome</keyword>
<dbReference type="OrthoDB" id="5623231at2"/>
<dbReference type="AlphaFoldDB" id="A0A5B9E9K5"/>
<dbReference type="Gene3D" id="3.40.50.150">
    <property type="entry name" value="Vaccinia Virus protein VP39"/>
    <property type="match status" value="1"/>
</dbReference>
<evidence type="ECO:0000256" key="2">
    <source>
        <dbReference type="ARBA" id="ARBA00022679"/>
    </source>
</evidence>
<dbReference type="EMBL" id="CP042806">
    <property type="protein sequence ID" value="QEE27300.1"/>
    <property type="molecule type" value="Genomic_DNA"/>
</dbReference>
<dbReference type="PROSITE" id="PS51682">
    <property type="entry name" value="SAM_OMT_I"/>
    <property type="match status" value="1"/>
</dbReference>
<dbReference type="InterPro" id="IPR002935">
    <property type="entry name" value="SAM_O-MeTrfase"/>
</dbReference>
<sequence length="196" mass="22386">MTFAQGRMMHDFILEHRLRRCLELGFYHGVSSAYIAGALQEIDTGHLTTIDIPQALTLSPNINEVLKELQLQDLVTVFIEPRSYTWRLMRFLEAGMYGEFDFCYIDGGHTWDTTGFALSLVAHLLRPGGWVVLDDLDWTLATSPALSLKPSTKAFPEDERTTPGVRKTFELLICKDNRFENAFEKGKWGFAQRTHI</sequence>
<keyword evidence="1 4" id="KW-0489">Methyltransferase</keyword>
<organism evidence="4 5">
    <name type="scientific">Terriglobus albidus</name>
    <dbReference type="NCBI Taxonomy" id="1592106"/>
    <lineage>
        <taxon>Bacteria</taxon>
        <taxon>Pseudomonadati</taxon>
        <taxon>Acidobacteriota</taxon>
        <taxon>Terriglobia</taxon>
        <taxon>Terriglobales</taxon>
        <taxon>Acidobacteriaceae</taxon>
        <taxon>Terriglobus</taxon>
    </lineage>
</organism>
<dbReference type="GO" id="GO:0008171">
    <property type="term" value="F:O-methyltransferase activity"/>
    <property type="evidence" value="ECO:0007669"/>
    <property type="project" value="InterPro"/>
</dbReference>
<dbReference type="Proteomes" id="UP000321820">
    <property type="component" value="Chromosome"/>
</dbReference>